<dbReference type="Pfam" id="PF00106">
    <property type="entry name" value="adh_short"/>
    <property type="match status" value="1"/>
</dbReference>
<protein>
    <submittedName>
        <fullName evidence="5">Short-chain dehydrogenase</fullName>
    </submittedName>
</protein>
<name>A0A329MHE2_9BACL</name>
<dbReference type="InterPro" id="IPR036291">
    <property type="entry name" value="NAD(P)-bd_dom_sf"/>
</dbReference>
<dbReference type="GO" id="GO:0008206">
    <property type="term" value="P:bile acid metabolic process"/>
    <property type="evidence" value="ECO:0007669"/>
    <property type="project" value="UniProtKB-ARBA"/>
</dbReference>
<keyword evidence="6" id="KW-1185">Reference proteome</keyword>
<dbReference type="RefSeq" id="WP_113032672.1">
    <property type="nucleotide sequence ID" value="NZ_QMFB01000012.1"/>
</dbReference>
<dbReference type="PANTHER" id="PTHR43976">
    <property type="entry name" value="SHORT CHAIN DEHYDROGENASE"/>
    <property type="match status" value="1"/>
</dbReference>
<accession>A0A329MHE2</accession>
<dbReference type="AlphaFoldDB" id="A0A329MHE2"/>
<keyword evidence="2" id="KW-0560">Oxidoreductase</keyword>
<dbReference type="PROSITE" id="PS00061">
    <property type="entry name" value="ADH_SHORT"/>
    <property type="match status" value="1"/>
</dbReference>
<dbReference type="Gene3D" id="3.40.50.720">
    <property type="entry name" value="NAD(P)-binding Rossmann-like Domain"/>
    <property type="match status" value="1"/>
</dbReference>
<dbReference type="PANTHER" id="PTHR43976:SF16">
    <property type="entry name" value="SHORT-CHAIN DEHYDROGENASE_REDUCTASE FAMILY PROTEIN"/>
    <property type="match status" value="1"/>
</dbReference>
<organism evidence="5 6">
    <name type="scientific">Paenibacillus contaminans</name>
    <dbReference type="NCBI Taxonomy" id="450362"/>
    <lineage>
        <taxon>Bacteria</taxon>
        <taxon>Bacillati</taxon>
        <taxon>Bacillota</taxon>
        <taxon>Bacilli</taxon>
        <taxon>Bacillales</taxon>
        <taxon>Paenibacillaceae</taxon>
        <taxon>Paenibacillus</taxon>
    </lineage>
</organism>
<dbReference type="InterPro" id="IPR057326">
    <property type="entry name" value="KR_dom"/>
</dbReference>
<comment type="similarity">
    <text evidence="1 3">Belongs to the short-chain dehydrogenases/reductases (SDR) family.</text>
</comment>
<dbReference type="GO" id="GO:0016491">
    <property type="term" value="F:oxidoreductase activity"/>
    <property type="evidence" value="ECO:0007669"/>
    <property type="project" value="UniProtKB-KW"/>
</dbReference>
<dbReference type="Proteomes" id="UP000250369">
    <property type="component" value="Unassembled WGS sequence"/>
</dbReference>
<dbReference type="CDD" id="cd05374">
    <property type="entry name" value="17beta-HSD-like_SDR_c"/>
    <property type="match status" value="1"/>
</dbReference>
<evidence type="ECO:0000259" key="4">
    <source>
        <dbReference type="SMART" id="SM00822"/>
    </source>
</evidence>
<proteinExistence type="inferred from homology"/>
<dbReference type="PRINTS" id="PR00081">
    <property type="entry name" value="GDHRDH"/>
</dbReference>
<evidence type="ECO:0000256" key="3">
    <source>
        <dbReference type="RuleBase" id="RU000363"/>
    </source>
</evidence>
<dbReference type="InterPro" id="IPR051911">
    <property type="entry name" value="SDR_oxidoreductase"/>
</dbReference>
<dbReference type="SMART" id="SM00822">
    <property type="entry name" value="PKS_KR"/>
    <property type="match status" value="1"/>
</dbReference>
<dbReference type="EMBL" id="QMFB01000012">
    <property type="protein sequence ID" value="RAV19309.1"/>
    <property type="molecule type" value="Genomic_DNA"/>
</dbReference>
<feature type="domain" description="Ketoreductase" evidence="4">
    <location>
        <begin position="11"/>
        <end position="192"/>
    </location>
</feature>
<evidence type="ECO:0000256" key="1">
    <source>
        <dbReference type="ARBA" id="ARBA00006484"/>
    </source>
</evidence>
<evidence type="ECO:0000313" key="6">
    <source>
        <dbReference type="Proteomes" id="UP000250369"/>
    </source>
</evidence>
<evidence type="ECO:0000313" key="5">
    <source>
        <dbReference type="EMBL" id="RAV19309.1"/>
    </source>
</evidence>
<dbReference type="SUPFAM" id="SSF51735">
    <property type="entry name" value="NAD(P)-binding Rossmann-fold domains"/>
    <property type="match status" value="1"/>
</dbReference>
<dbReference type="InterPro" id="IPR002347">
    <property type="entry name" value="SDR_fam"/>
</dbReference>
<gene>
    <name evidence="5" type="ORF">DQG23_20125</name>
</gene>
<dbReference type="InterPro" id="IPR020904">
    <property type="entry name" value="Sc_DH/Rdtase_CS"/>
</dbReference>
<comment type="caution">
    <text evidence="5">The sequence shown here is derived from an EMBL/GenBank/DDBJ whole genome shotgun (WGS) entry which is preliminary data.</text>
</comment>
<sequence length="285" mass="30974">MNMHSGQTATPVAIVTGASSGFGLLTAVALAKAGYTVVATVRDPARSEALLQEAKLAGVSERIECMPLDVTDHQAIENASAAVIDRHGRIDALINNAGFALGGFAEEVPIAEWRRQFETNFFGLVAMTQAVLPHMRERRSGTIVNVSSVSGLVGLPGYAPYAASKHAVEGFSESLRLELADFGLKVVLVEPGAFRTNIWTKGFAQISRTEQSPYRAKLDRVLDYSRRTAETAPAPQAVAEAIVRIVLARSPKLRYPLGRGSRMLSLVKAIIPWKWYERAVSRMLR</sequence>
<dbReference type="OrthoDB" id="9775296at2"/>
<dbReference type="PRINTS" id="PR00080">
    <property type="entry name" value="SDRFAMILY"/>
</dbReference>
<dbReference type="FunFam" id="3.40.50.720:FF:000084">
    <property type="entry name" value="Short-chain dehydrogenase reductase"/>
    <property type="match status" value="1"/>
</dbReference>
<evidence type="ECO:0000256" key="2">
    <source>
        <dbReference type="ARBA" id="ARBA00023002"/>
    </source>
</evidence>
<dbReference type="NCBIfam" id="NF005372">
    <property type="entry name" value="PRK06914.1"/>
    <property type="match status" value="1"/>
</dbReference>
<reference evidence="5 6" key="1">
    <citation type="journal article" date="2009" name="Int. J. Syst. Evol. Microbiol.">
        <title>Paenibacillus contaminans sp. nov., isolated from a contaminated laboratory plate.</title>
        <authorList>
            <person name="Chou J.H."/>
            <person name="Lee J.H."/>
            <person name="Lin M.C."/>
            <person name="Chang P.S."/>
            <person name="Arun A.B."/>
            <person name="Young C.C."/>
            <person name="Chen W.M."/>
        </authorList>
    </citation>
    <scope>NUCLEOTIDE SEQUENCE [LARGE SCALE GENOMIC DNA]</scope>
    <source>
        <strain evidence="5 6">CKOBP-6</strain>
    </source>
</reference>